<organism evidence="8 9">
    <name type="scientific">Protopolystoma xenopodis</name>
    <dbReference type="NCBI Taxonomy" id="117903"/>
    <lineage>
        <taxon>Eukaryota</taxon>
        <taxon>Metazoa</taxon>
        <taxon>Spiralia</taxon>
        <taxon>Lophotrochozoa</taxon>
        <taxon>Platyhelminthes</taxon>
        <taxon>Monogenea</taxon>
        <taxon>Polyopisthocotylea</taxon>
        <taxon>Polystomatidea</taxon>
        <taxon>Polystomatidae</taxon>
        <taxon>Protopolystoma</taxon>
    </lineage>
</organism>
<dbReference type="Pfam" id="PF01432">
    <property type="entry name" value="Peptidase_M3"/>
    <property type="match status" value="1"/>
</dbReference>
<dbReference type="Proteomes" id="UP000784294">
    <property type="component" value="Unassembled WGS sequence"/>
</dbReference>
<gene>
    <name evidence="8" type="ORF">PXEA_LOCUS274</name>
</gene>
<feature type="domain" description="Peptidase M3A/M3B catalytic" evidence="7">
    <location>
        <begin position="85"/>
        <end position="161"/>
    </location>
</feature>
<sequence length="215" mass="23816">MADWILTYAFLDQHLHSGPPQVVLSPYDIPSRHSSPGIRPAISRSGPSDSLASARLLISLQNTYCSDWLHIQTPVDKRELDASISAWPHRFAHLAGYGARYYSYLMARAGATLVWRHCGFATDPWNSSAGEVIFFFIKLVKHLLSVGGECRPHTAISNLLAASSTYQNASIELLSMEKLADALFDQLNDCEKAAELLDENPGWHLISPSRLPKAQ</sequence>
<keyword evidence="5 6" id="KW-0482">Metalloprotease</keyword>
<protein>
    <recommendedName>
        <fullName evidence="7">Peptidase M3A/M3B catalytic domain-containing protein</fullName>
    </recommendedName>
</protein>
<evidence type="ECO:0000256" key="5">
    <source>
        <dbReference type="ARBA" id="ARBA00023049"/>
    </source>
</evidence>
<dbReference type="GO" id="GO:0006508">
    <property type="term" value="P:proteolysis"/>
    <property type="evidence" value="ECO:0007669"/>
    <property type="project" value="UniProtKB-KW"/>
</dbReference>
<dbReference type="SUPFAM" id="SSF55486">
    <property type="entry name" value="Metalloproteases ('zincins'), catalytic domain"/>
    <property type="match status" value="1"/>
</dbReference>
<dbReference type="EMBL" id="CAAALY010000491">
    <property type="protein sequence ID" value="VEL06834.1"/>
    <property type="molecule type" value="Genomic_DNA"/>
</dbReference>
<comment type="caution">
    <text evidence="8">The sequence shown here is derived from an EMBL/GenBank/DDBJ whole genome shotgun (WGS) entry which is preliminary data.</text>
</comment>
<comment type="cofactor">
    <cofactor evidence="6">
        <name>Zn(2+)</name>
        <dbReference type="ChEBI" id="CHEBI:29105"/>
    </cofactor>
    <text evidence="6">Binds 1 zinc ion.</text>
</comment>
<evidence type="ECO:0000256" key="3">
    <source>
        <dbReference type="ARBA" id="ARBA00022801"/>
    </source>
</evidence>
<dbReference type="GO" id="GO:0004222">
    <property type="term" value="F:metalloendopeptidase activity"/>
    <property type="evidence" value="ECO:0007669"/>
    <property type="project" value="InterPro"/>
</dbReference>
<dbReference type="GO" id="GO:0046872">
    <property type="term" value="F:metal ion binding"/>
    <property type="evidence" value="ECO:0007669"/>
    <property type="project" value="UniProtKB-UniRule"/>
</dbReference>
<keyword evidence="9" id="KW-1185">Reference proteome</keyword>
<comment type="similarity">
    <text evidence="6">Belongs to the peptidase M3 family.</text>
</comment>
<evidence type="ECO:0000313" key="8">
    <source>
        <dbReference type="EMBL" id="VEL06834.1"/>
    </source>
</evidence>
<keyword evidence="3 6" id="KW-0378">Hydrolase</keyword>
<dbReference type="Gene3D" id="1.10.1370.10">
    <property type="entry name" value="Neurolysin, domain 3"/>
    <property type="match status" value="1"/>
</dbReference>
<dbReference type="OrthoDB" id="17530at2759"/>
<dbReference type="InterPro" id="IPR001567">
    <property type="entry name" value="Pept_M3A_M3B_dom"/>
</dbReference>
<name>A0A448WA30_9PLAT</name>
<accession>A0A448WA30</accession>
<evidence type="ECO:0000256" key="4">
    <source>
        <dbReference type="ARBA" id="ARBA00022833"/>
    </source>
</evidence>
<proteinExistence type="inferred from homology"/>
<evidence type="ECO:0000259" key="7">
    <source>
        <dbReference type="Pfam" id="PF01432"/>
    </source>
</evidence>
<dbReference type="InterPro" id="IPR024077">
    <property type="entry name" value="Neurolysin/TOP_dom2"/>
</dbReference>
<keyword evidence="1 6" id="KW-0645">Protease</keyword>
<evidence type="ECO:0000256" key="1">
    <source>
        <dbReference type="ARBA" id="ARBA00022670"/>
    </source>
</evidence>
<reference evidence="8" key="1">
    <citation type="submission" date="2018-11" db="EMBL/GenBank/DDBJ databases">
        <authorList>
            <consortium name="Pathogen Informatics"/>
        </authorList>
    </citation>
    <scope>NUCLEOTIDE SEQUENCE</scope>
</reference>
<evidence type="ECO:0000256" key="2">
    <source>
        <dbReference type="ARBA" id="ARBA00022723"/>
    </source>
</evidence>
<keyword evidence="2 6" id="KW-0479">Metal-binding</keyword>
<dbReference type="AlphaFoldDB" id="A0A448WA30"/>
<evidence type="ECO:0000256" key="6">
    <source>
        <dbReference type="RuleBase" id="RU003435"/>
    </source>
</evidence>
<evidence type="ECO:0000313" key="9">
    <source>
        <dbReference type="Proteomes" id="UP000784294"/>
    </source>
</evidence>
<keyword evidence="4 6" id="KW-0862">Zinc</keyword>